<dbReference type="OrthoDB" id="2129491at2759"/>
<feature type="domain" description="GFO/IDH/MocA-like oxidoreductase" evidence="4">
    <location>
        <begin position="144"/>
        <end position="277"/>
    </location>
</feature>
<evidence type="ECO:0000259" key="4">
    <source>
        <dbReference type="Pfam" id="PF22725"/>
    </source>
</evidence>
<keyword evidence="2" id="KW-0560">Oxidoreductase</keyword>
<protein>
    <submittedName>
        <fullName evidence="5">Oxidoreductase NAD-binding Rossmann fold</fullName>
    </submittedName>
</protein>
<dbReference type="InterPro" id="IPR000683">
    <property type="entry name" value="Gfo/Idh/MocA-like_OxRdtase_N"/>
</dbReference>
<dbReference type="GO" id="GO:0016491">
    <property type="term" value="F:oxidoreductase activity"/>
    <property type="evidence" value="ECO:0007669"/>
    <property type="project" value="UniProtKB-KW"/>
</dbReference>
<name>A0A2P6TC10_CHLSO</name>
<evidence type="ECO:0000259" key="3">
    <source>
        <dbReference type="Pfam" id="PF01408"/>
    </source>
</evidence>
<dbReference type="Gene3D" id="3.30.360.10">
    <property type="entry name" value="Dihydrodipicolinate Reductase, domain 2"/>
    <property type="match status" value="1"/>
</dbReference>
<evidence type="ECO:0000256" key="1">
    <source>
        <dbReference type="ARBA" id="ARBA00010928"/>
    </source>
</evidence>
<comment type="similarity">
    <text evidence="1">Belongs to the Gfo/Idh/MocA family.</text>
</comment>
<dbReference type="AlphaFoldDB" id="A0A2P6TC10"/>
<dbReference type="PANTHER" id="PTHR43818">
    <property type="entry name" value="BCDNA.GH03377"/>
    <property type="match status" value="1"/>
</dbReference>
<dbReference type="Pfam" id="PF01408">
    <property type="entry name" value="GFO_IDH_MocA"/>
    <property type="match status" value="1"/>
</dbReference>
<dbReference type="Proteomes" id="UP000239899">
    <property type="component" value="Unassembled WGS sequence"/>
</dbReference>
<comment type="caution">
    <text evidence="5">The sequence shown here is derived from an EMBL/GenBank/DDBJ whole genome shotgun (WGS) entry which is preliminary data.</text>
</comment>
<reference evidence="5 6" key="1">
    <citation type="journal article" date="2018" name="Plant J.">
        <title>Genome sequences of Chlorella sorokiniana UTEX 1602 and Micractinium conductrix SAG 241.80: implications to maltose excretion by a green alga.</title>
        <authorList>
            <person name="Arriola M.B."/>
            <person name="Velmurugan N."/>
            <person name="Zhang Y."/>
            <person name="Plunkett M.H."/>
            <person name="Hondzo H."/>
            <person name="Barney B.M."/>
        </authorList>
    </citation>
    <scope>NUCLEOTIDE SEQUENCE [LARGE SCALE GENOMIC DNA]</scope>
    <source>
        <strain evidence="6">UTEX 1602</strain>
    </source>
</reference>
<dbReference type="SUPFAM" id="SSF51735">
    <property type="entry name" value="NAD(P)-binding Rossmann-fold domains"/>
    <property type="match status" value="1"/>
</dbReference>
<dbReference type="InterPro" id="IPR055170">
    <property type="entry name" value="GFO_IDH_MocA-like_dom"/>
</dbReference>
<evidence type="ECO:0000313" key="6">
    <source>
        <dbReference type="Proteomes" id="UP000239899"/>
    </source>
</evidence>
<organism evidence="5 6">
    <name type="scientific">Chlorella sorokiniana</name>
    <name type="common">Freshwater green alga</name>
    <dbReference type="NCBI Taxonomy" id="3076"/>
    <lineage>
        <taxon>Eukaryota</taxon>
        <taxon>Viridiplantae</taxon>
        <taxon>Chlorophyta</taxon>
        <taxon>core chlorophytes</taxon>
        <taxon>Trebouxiophyceae</taxon>
        <taxon>Chlorellales</taxon>
        <taxon>Chlorellaceae</taxon>
        <taxon>Chlorella clade</taxon>
        <taxon>Chlorella</taxon>
    </lineage>
</organism>
<proteinExistence type="inferred from homology"/>
<dbReference type="SUPFAM" id="SSF55347">
    <property type="entry name" value="Glyceraldehyde-3-phosphate dehydrogenase-like, C-terminal domain"/>
    <property type="match status" value="1"/>
</dbReference>
<dbReference type="Pfam" id="PF22725">
    <property type="entry name" value="GFO_IDH_MocA_C3"/>
    <property type="match status" value="1"/>
</dbReference>
<accession>A0A2P6TC10</accession>
<evidence type="ECO:0000256" key="2">
    <source>
        <dbReference type="ARBA" id="ARBA00023002"/>
    </source>
</evidence>
<dbReference type="Gene3D" id="3.40.50.720">
    <property type="entry name" value="NAD(P)-binding Rossmann-like Domain"/>
    <property type="match status" value="1"/>
</dbReference>
<dbReference type="InterPro" id="IPR036291">
    <property type="entry name" value="NAD(P)-bd_dom_sf"/>
</dbReference>
<gene>
    <name evidence="5" type="ORF">C2E21_9148</name>
</gene>
<dbReference type="PANTHER" id="PTHR43818:SF11">
    <property type="entry name" value="BCDNA.GH03377"/>
    <property type="match status" value="1"/>
</dbReference>
<dbReference type="STRING" id="3076.A0A2P6TC10"/>
<dbReference type="InterPro" id="IPR050463">
    <property type="entry name" value="Gfo/Idh/MocA_oxidrdct_glycsds"/>
</dbReference>
<feature type="domain" description="Gfo/Idh/MocA-like oxidoreductase N-terminal" evidence="3">
    <location>
        <begin position="13"/>
        <end position="129"/>
    </location>
</feature>
<dbReference type="GO" id="GO:0000166">
    <property type="term" value="F:nucleotide binding"/>
    <property type="evidence" value="ECO:0007669"/>
    <property type="project" value="InterPro"/>
</dbReference>
<keyword evidence="6" id="KW-1185">Reference proteome</keyword>
<dbReference type="EMBL" id="LHPG02000025">
    <property type="protein sequence ID" value="PRW20167.1"/>
    <property type="molecule type" value="Genomic_DNA"/>
</dbReference>
<evidence type="ECO:0000313" key="5">
    <source>
        <dbReference type="EMBL" id="PRW20167.1"/>
    </source>
</evidence>
<sequence length="360" mass="38967">MAGDAQGSGDGIIRVGIIGAGANTKTRHIPNLQEIPGVQLVSVCNRSLASSHAAAQQFGIPHSTDNWREVVEHPEVDAVVIGTWPYMHATLTCAALEAGKNVLCEARMAMDAKEAHQMLAASRRQPRLVAQIVPSPFTLPFDATIQDILRSGKLGQLVYISVRGVARTFADPPGAPLHWRQSADYSGTNILMMGIFYEALQRWVGDATRVVALAKVVTQTRLDAEAAALTGVRVPDHVDVLADMACGAQAHMVFSAVTGAAREPASEFWLHGTEGTLHLDVDNGQLLLALKSEGGQLKPVDVPHEARGFWRVEQEFIGAIRGQERVKLTDFQTGVRYMEFTEAVTRSYQSGQAVTLPLFD</sequence>